<dbReference type="GO" id="GO:0005737">
    <property type="term" value="C:cytoplasm"/>
    <property type="evidence" value="ECO:0007669"/>
    <property type="project" value="TreeGrafter"/>
</dbReference>
<dbReference type="InterPro" id="IPR058537">
    <property type="entry name" value="TPR_TNPO3_IPO13_4th"/>
</dbReference>
<evidence type="ECO:0000259" key="1">
    <source>
        <dbReference type="SMART" id="SM00913"/>
    </source>
</evidence>
<keyword evidence="3" id="KW-1185">Reference proteome</keyword>
<dbReference type="Pfam" id="PF24138">
    <property type="entry name" value="TPR_TNPO3_IPO13_2nd"/>
    <property type="match status" value="1"/>
</dbReference>
<dbReference type="OrthoDB" id="435593at2759"/>
<dbReference type="Pfam" id="PF08389">
    <property type="entry name" value="Xpo1"/>
    <property type="match status" value="1"/>
</dbReference>
<dbReference type="EMBL" id="KN880460">
    <property type="protein sequence ID" value="KIY71002.1"/>
    <property type="molecule type" value="Genomic_DNA"/>
</dbReference>
<dbReference type="InterPro" id="IPR011989">
    <property type="entry name" value="ARM-like"/>
</dbReference>
<dbReference type="GO" id="GO:0031267">
    <property type="term" value="F:small GTPase binding"/>
    <property type="evidence" value="ECO:0007669"/>
    <property type="project" value="InterPro"/>
</dbReference>
<dbReference type="PANTHER" id="PTHR12363">
    <property type="entry name" value="TRANSPORTIN 3 AND IMPORTIN 13"/>
    <property type="match status" value="1"/>
</dbReference>
<reference evidence="2 3" key="1">
    <citation type="journal article" date="2015" name="Fungal Genet. Biol.">
        <title>Evolution of novel wood decay mechanisms in Agaricales revealed by the genome sequences of Fistulina hepatica and Cylindrobasidium torrendii.</title>
        <authorList>
            <person name="Floudas D."/>
            <person name="Held B.W."/>
            <person name="Riley R."/>
            <person name="Nagy L.G."/>
            <person name="Koehler G."/>
            <person name="Ransdell A.S."/>
            <person name="Younus H."/>
            <person name="Chow J."/>
            <person name="Chiniquy J."/>
            <person name="Lipzen A."/>
            <person name="Tritt A."/>
            <person name="Sun H."/>
            <person name="Haridas S."/>
            <person name="LaButti K."/>
            <person name="Ohm R.A."/>
            <person name="Kues U."/>
            <person name="Blanchette R.A."/>
            <person name="Grigoriev I.V."/>
            <person name="Minto R.E."/>
            <person name="Hibbett D.S."/>
        </authorList>
    </citation>
    <scope>NUCLEOTIDE SEQUENCE [LARGE SCALE GENOMIC DNA]</scope>
    <source>
        <strain evidence="2 3">FP15055 ss-10</strain>
    </source>
</reference>
<dbReference type="InterPro" id="IPR013598">
    <property type="entry name" value="Exportin-1/Importin-b-like"/>
</dbReference>
<dbReference type="Proteomes" id="UP000054007">
    <property type="component" value="Unassembled WGS sequence"/>
</dbReference>
<dbReference type="STRING" id="1314674.A0A0D7BKK5"/>
<dbReference type="SUPFAM" id="SSF48371">
    <property type="entry name" value="ARM repeat"/>
    <property type="match status" value="1"/>
</dbReference>
<organism evidence="2 3">
    <name type="scientific">Cylindrobasidium torrendii FP15055 ss-10</name>
    <dbReference type="NCBI Taxonomy" id="1314674"/>
    <lineage>
        <taxon>Eukaryota</taxon>
        <taxon>Fungi</taxon>
        <taxon>Dikarya</taxon>
        <taxon>Basidiomycota</taxon>
        <taxon>Agaricomycotina</taxon>
        <taxon>Agaricomycetes</taxon>
        <taxon>Agaricomycetidae</taxon>
        <taxon>Agaricales</taxon>
        <taxon>Marasmiineae</taxon>
        <taxon>Physalacriaceae</taxon>
        <taxon>Cylindrobasidium</taxon>
    </lineage>
</organism>
<evidence type="ECO:0000313" key="2">
    <source>
        <dbReference type="EMBL" id="KIY71002.1"/>
    </source>
</evidence>
<dbReference type="Pfam" id="PF24139">
    <property type="entry name" value="TPR_TNPO3_IPO13_4th"/>
    <property type="match status" value="1"/>
</dbReference>
<dbReference type="Pfam" id="PF24140">
    <property type="entry name" value="TPR_TNPO3_IPO13_3rd"/>
    <property type="match status" value="1"/>
</dbReference>
<dbReference type="SMART" id="SM00913">
    <property type="entry name" value="IBN_N"/>
    <property type="match status" value="1"/>
</dbReference>
<dbReference type="AlphaFoldDB" id="A0A0D7BKK5"/>
<dbReference type="GO" id="GO:0006606">
    <property type="term" value="P:protein import into nucleus"/>
    <property type="evidence" value="ECO:0007669"/>
    <property type="project" value="TreeGrafter"/>
</dbReference>
<dbReference type="PANTHER" id="PTHR12363:SF53">
    <property type="entry name" value="MRNA TRANSPORT REGULATOR MTR10"/>
    <property type="match status" value="1"/>
</dbReference>
<evidence type="ECO:0000313" key="3">
    <source>
        <dbReference type="Proteomes" id="UP000054007"/>
    </source>
</evidence>
<name>A0A0D7BKK5_9AGAR</name>
<accession>A0A0D7BKK5</accession>
<protein>
    <submittedName>
        <fullName evidence="2">ARM repeat-containing protein</fullName>
    </submittedName>
</protein>
<dbReference type="InterPro" id="IPR001494">
    <property type="entry name" value="Importin-beta_N"/>
</dbReference>
<dbReference type="InterPro" id="IPR051345">
    <property type="entry name" value="Importin_beta-like_NTR"/>
</dbReference>
<dbReference type="InterPro" id="IPR016024">
    <property type="entry name" value="ARM-type_fold"/>
</dbReference>
<dbReference type="Gene3D" id="1.25.10.10">
    <property type="entry name" value="Leucine-rich Repeat Variant"/>
    <property type="match status" value="1"/>
</dbReference>
<gene>
    <name evidence="2" type="ORF">CYLTODRAFT_391198</name>
</gene>
<dbReference type="Pfam" id="PF03810">
    <property type="entry name" value="IBN_N"/>
    <property type="match status" value="1"/>
</dbReference>
<feature type="domain" description="Importin N-terminal" evidence="1">
    <location>
        <begin position="26"/>
        <end position="93"/>
    </location>
</feature>
<sequence>MDNIQTVLSALDVFSTTVDKSSLDNANSWLQEFQHSTEAWSTSNVLLMSAEAPQAAKLFAAQTFRSKVMHDLGQVDPSNLAHLQQTLLSALRQHQAGPRSLIVQLSLALIGLALQYTQWEAPVQDMINTFGKDPVTVPALLQFLTLLPEELMNATRYPLTDDDITAREEALLSANAAQVMELLSMYLQAPGVTSEIQEQVFYCLRSWLLAGEVDVSALAASPLFAYMFEALASDQLFDAAVGTICDLIHETQEIEVNMGVIEMIVPRVIALRPRLTADQDDVEKMRGYARIFNQAGTTYIKLVVAHNEAFFPIVEAIGECSAYHDLDVVPITFEFWMNLASFFKRNRDVPPVFINAYQTLVGVMIKHLHFPSDDSPLSGQDADDFRSFRHVMGDTLKDCCVVLGTDTCLMLAYNIISQGLSRPAATWQEVEAPLFALRSMGGEVKPNQDGAVLKIMDIIPALPEHPRVRYAALMIISRYTEWIDKHPQFLPFLLEYISKGFESTDYEVSGAAGQALKYVCQDCRKHLTDFLPTLHVFLNSPAGKGLHPLDQGLVYEAIAFVISAMPMASAAESLRLFAMDIFGKLHEVTNATAVSKEEMKSACVGLENLEFMLTIIRSFGEDLPPACQNSIAQTWSIFDAFLTKYGSDYEVAERVTRVLRCGITFYGQNARPMALAVVTKLMQLYEAHRFSSYLWICGKAIDEYGYGADDALKVLTMNIYQRSTQIVVQTLHDKEAMKIPDVLEDYVHLAKVIMDRIPDVFFTAPTFEHCFKACVPILGLSFQISEFALDVFRDILADAADSQLVHLPQRPLVRAAFQQSGLDLLKAVLVGLIGDYWAEEKTSTVVSIVRSSLQMFPNEVIEALPTVLQDVSNAKAPVQSKNQFVVDMTKIATAGEFDKVRYAVYTLRRSTRKARDRRGDLR</sequence>
<dbReference type="InterPro" id="IPR057942">
    <property type="entry name" value="TPR_TNPO3_IPO13_3rd"/>
</dbReference>
<dbReference type="InterPro" id="IPR057941">
    <property type="entry name" value="TPR_TNPO3_IPO13_2nd"/>
</dbReference>
<proteinExistence type="predicted"/>